<dbReference type="InterPro" id="IPR036005">
    <property type="entry name" value="Creatinase/aminopeptidase-like"/>
</dbReference>
<dbReference type="EMBL" id="FRFE01000014">
    <property type="protein sequence ID" value="SHO49624.1"/>
    <property type="molecule type" value="Genomic_DNA"/>
</dbReference>
<dbReference type="OrthoDB" id="9806388at2"/>
<keyword evidence="4" id="KW-0378">Hydrolase</keyword>
<dbReference type="STRING" id="1121416.SAMN02745220_02947"/>
<dbReference type="SUPFAM" id="SSF53092">
    <property type="entry name" value="Creatinase/prolidase N-terminal domain"/>
    <property type="match status" value="1"/>
</dbReference>
<dbReference type="AlphaFoldDB" id="A0A1M7YAG5"/>
<evidence type="ECO:0000313" key="5">
    <source>
        <dbReference type="Proteomes" id="UP000184603"/>
    </source>
</evidence>
<evidence type="ECO:0000313" key="4">
    <source>
        <dbReference type="EMBL" id="SHO49624.1"/>
    </source>
</evidence>
<organism evidence="4 5">
    <name type="scientific">Desulfopila aestuarii DSM 18488</name>
    <dbReference type="NCBI Taxonomy" id="1121416"/>
    <lineage>
        <taxon>Bacteria</taxon>
        <taxon>Pseudomonadati</taxon>
        <taxon>Thermodesulfobacteriota</taxon>
        <taxon>Desulfobulbia</taxon>
        <taxon>Desulfobulbales</taxon>
        <taxon>Desulfocapsaceae</taxon>
        <taxon>Desulfopila</taxon>
    </lineage>
</organism>
<dbReference type="PANTHER" id="PTHR46112:SF2">
    <property type="entry name" value="XAA-PRO AMINOPEPTIDASE P-RELATED"/>
    <property type="match status" value="1"/>
</dbReference>
<feature type="domain" description="Creatinase N-terminal" evidence="3">
    <location>
        <begin position="16"/>
        <end position="141"/>
    </location>
</feature>
<dbReference type="Gene3D" id="3.40.350.10">
    <property type="entry name" value="Creatinase/prolidase N-terminal domain"/>
    <property type="match status" value="1"/>
</dbReference>
<name>A0A1M7YAG5_9BACT</name>
<evidence type="ECO:0000259" key="2">
    <source>
        <dbReference type="Pfam" id="PF00557"/>
    </source>
</evidence>
<dbReference type="Pfam" id="PF01321">
    <property type="entry name" value="Creatinase_N"/>
    <property type="match status" value="1"/>
</dbReference>
<keyword evidence="1" id="KW-0175">Coiled coil</keyword>
<gene>
    <name evidence="4" type="ORF">SAMN02745220_02947</name>
</gene>
<evidence type="ECO:0000259" key="3">
    <source>
        <dbReference type="Pfam" id="PF01321"/>
    </source>
</evidence>
<dbReference type="Gene3D" id="3.90.230.10">
    <property type="entry name" value="Creatinase/methionine aminopeptidase superfamily"/>
    <property type="match status" value="1"/>
</dbReference>
<dbReference type="RefSeq" id="WP_073614289.1">
    <property type="nucleotide sequence ID" value="NZ_FRFE01000014.1"/>
</dbReference>
<dbReference type="Proteomes" id="UP000184603">
    <property type="component" value="Unassembled WGS sequence"/>
</dbReference>
<feature type="domain" description="Peptidase M24" evidence="2">
    <location>
        <begin position="149"/>
        <end position="383"/>
    </location>
</feature>
<reference evidence="4 5" key="1">
    <citation type="submission" date="2016-12" db="EMBL/GenBank/DDBJ databases">
        <authorList>
            <person name="Song W.-J."/>
            <person name="Kurnit D.M."/>
        </authorList>
    </citation>
    <scope>NUCLEOTIDE SEQUENCE [LARGE SCALE GENOMIC DNA]</scope>
    <source>
        <strain evidence="4 5">DSM 18488</strain>
    </source>
</reference>
<dbReference type="SUPFAM" id="SSF55920">
    <property type="entry name" value="Creatinase/aminopeptidase"/>
    <property type="match status" value="1"/>
</dbReference>
<keyword evidence="4" id="KW-0645">Protease</keyword>
<keyword evidence="5" id="KW-1185">Reference proteome</keyword>
<dbReference type="PANTHER" id="PTHR46112">
    <property type="entry name" value="AMINOPEPTIDASE"/>
    <property type="match status" value="1"/>
</dbReference>
<proteinExistence type="predicted"/>
<dbReference type="GO" id="GO:0004177">
    <property type="term" value="F:aminopeptidase activity"/>
    <property type="evidence" value="ECO:0007669"/>
    <property type="project" value="UniProtKB-KW"/>
</dbReference>
<accession>A0A1M7YAG5</accession>
<evidence type="ECO:0000256" key="1">
    <source>
        <dbReference type="SAM" id="Coils"/>
    </source>
</evidence>
<dbReference type="InterPro" id="IPR029149">
    <property type="entry name" value="Creatin/AminoP/Spt16_N"/>
</dbReference>
<keyword evidence="4" id="KW-0031">Aminopeptidase</keyword>
<dbReference type="InterPro" id="IPR000994">
    <property type="entry name" value="Pept_M24"/>
</dbReference>
<dbReference type="InterPro" id="IPR050659">
    <property type="entry name" value="Peptidase_M24B"/>
</dbReference>
<protein>
    <submittedName>
        <fullName evidence="4">Xaa-Pro aminopeptidase</fullName>
    </submittedName>
</protein>
<dbReference type="InterPro" id="IPR000587">
    <property type="entry name" value="Creatinase_N"/>
</dbReference>
<sequence length="399" mass="43789">MTYDLSATPAAELEVRIAQLQERLRQKEVQAALIVQKTDLYYFSGTSQQGWLYVPDTGEALLMVFKEFERAKQESQLVDVIPLVSPKKIPDQLQLMGLVLPSVLGMELDVLPVNLFSQYQKIFADAKIVDVSTEIRLVRAVKSSYEIDRIRKACALSDQVALRVPELLVEGKTEVQLAGEIEAYARSLGHQGIVRMRLWGSEMFYGHLMSGSSAAVPSYLASPTGGEGVSSMIGQGAGYKKIGRNEPVLVDYVFALNGYLSDHTRIFSLGQLPDELMQAHEAMLAIQEEVKKLAVPGVLTGDLYEQMIALAEKKGYGENFMGVGDRKIRFTGHGVGLELDEFPFIAKGQTLPLAAGMVIALEPKAIFPGKGVVGIENTHLVTEQGLESLTTLDNTIRII</sequence>
<dbReference type="Pfam" id="PF00557">
    <property type="entry name" value="Peptidase_M24"/>
    <property type="match status" value="1"/>
</dbReference>
<feature type="coiled-coil region" evidence="1">
    <location>
        <begin position="10"/>
        <end position="37"/>
    </location>
</feature>